<dbReference type="AlphaFoldDB" id="A0AAV2LCC4"/>
<name>A0AAV2LCC4_KNICA</name>
<dbReference type="Proteomes" id="UP001497482">
    <property type="component" value="Chromosome 23"/>
</dbReference>
<evidence type="ECO:0000256" key="1">
    <source>
        <dbReference type="SAM" id="Phobius"/>
    </source>
</evidence>
<proteinExistence type="predicted"/>
<keyword evidence="3" id="KW-1185">Reference proteome</keyword>
<dbReference type="EMBL" id="OZ035845">
    <property type="protein sequence ID" value="CAL1599151.1"/>
    <property type="molecule type" value="Genomic_DNA"/>
</dbReference>
<keyword evidence="1" id="KW-1133">Transmembrane helix</keyword>
<keyword evidence="1" id="KW-0812">Transmembrane</keyword>
<evidence type="ECO:0000313" key="3">
    <source>
        <dbReference type="Proteomes" id="UP001497482"/>
    </source>
</evidence>
<keyword evidence="1" id="KW-0472">Membrane</keyword>
<gene>
    <name evidence="2" type="ORF">KC01_LOCUS27469</name>
</gene>
<protein>
    <submittedName>
        <fullName evidence="2">Uncharacterized protein</fullName>
    </submittedName>
</protein>
<sequence length="109" mass="12400">MNPAVSLLQVILPLVAVSIAAVLLLCYYRYSKKRRGPMTSPRPGRVRVGQRWGSCARGPLLGTAPWIHLRRTHRWIRTFLWPPAEPPPYTRTLGHQALENCGQDFKDVL</sequence>
<evidence type="ECO:0000313" key="2">
    <source>
        <dbReference type="EMBL" id="CAL1599151.1"/>
    </source>
</evidence>
<feature type="transmembrane region" description="Helical" evidence="1">
    <location>
        <begin position="6"/>
        <end position="28"/>
    </location>
</feature>
<reference evidence="2 3" key="1">
    <citation type="submission" date="2024-04" db="EMBL/GenBank/DDBJ databases">
        <authorList>
            <person name="Waldvogel A.-M."/>
            <person name="Schoenle A."/>
        </authorList>
    </citation>
    <scope>NUCLEOTIDE SEQUENCE [LARGE SCALE GENOMIC DNA]</scope>
</reference>
<accession>A0AAV2LCC4</accession>
<organism evidence="2 3">
    <name type="scientific">Knipowitschia caucasica</name>
    <name type="common">Caucasian dwarf goby</name>
    <name type="synonym">Pomatoschistus caucasicus</name>
    <dbReference type="NCBI Taxonomy" id="637954"/>
    <lineage>
        <taxon>Eukaryota</taxon>
        <taxon>Metazoa</taxon>
        <taxon>Chordata</taxon>
        <taxon>Craniata</taxon>
        <taxon>Vertebrata</taxon>
        <taxon>Euteleostomi</taxon>
        <taxon>Actinopterygii</taxon>
        <taxon>Neopterygii</taxon>
        <taxon>Teleostei</taxon>
        <taxon>Neoteleostei</taxon>
        <taxon>Acanthomorphata</taxon>
        <taxon>Gobiaria</taxon>
        <taxon>Gobiiformes</taxon>
        <taxon>Gobioidei</taxon>
        <taxon>Gobiidae</taxon>
        <taxon>Gobiinae</taxon>
        <taxon>Knipowitschia</taxon>
    </lineage>
</organism>